<dbReference type="PANTHER" id="PTHR43156:SF2">
    <property type="entry name" value="STAGE II SPORULATION PROTEIN E"/>
    <property type="match status" value="1"/>
</dbReference>
<dbReference type="InterPro" id="IPR036890">
    <property type="entry name" value="HATPase_C_sf"/>
</dbReference>
<dbReference type="SMART" id="SM00331">
    <property type="entry name" value="PP2C_SIG"/>
    <property type="match status" value="1"/>
</dbReference>
<dbReference type="OrthoDB" id="118142at2"/>
<dbReference type="CDD" id="cd16936">
    <property type="entry name" value="HATPase_RsbW-like"/>
    <property type="match status" value="1"/>
</dbReference>
<accession>A0A318LCM3</accession>
<dbReference type="Pfam" id="PF01590">
    <property type="entry name" value="GAF"/>
    <property type="match status" value="1"/>
</dbReference>
<evidence type="ECO:0000259" key="3">
    <source>
        <dbReference type="SMART" id="SM00331"/>
    </source>
</evidence>
<evidence type="ECO:0000259" key="2">
    <source>
        <dbReference type="SMART" id="SM00065"/>
    </source>
</evidence>
<dbReference type="InterPro" id="IPR036457">
    <property type="entry name" value="PPM-type-like_dom_sf"/>
</dbReference>
<keyword evidence="4" id="KW-0418">Kinase</keyword>
<evidence type="ECO:0000313" key="5">
    <source>
        <dbReference type="Proteomes" id="UP000247892"/>
    </source>
</evidence>
<dbReference type="Gene3D" id="3.30.450.40">
    <property type="match status" value="1"/>
</dbReference>
<dbReference type="SUPFAM" id="SSF55781">
    <property type="entry name" value="GAF domain-like"/>
    <property type="match status" value="1"/>
</dbReference>
<proteinExistence type="predicted"/>
<name>A0A318LCM3_9PSEU</name>
<feature type="domain" description="PPM-type phosphatase" evidence="3">
    <location>
        <begin position="192"/>
        <end position="404"/>
    </location>
</feature>
<dbReference type="Gene3D" id="3.30.565.10">
    <property type="entry name" value="Histidine kinase-like ATPase, C-terminal domain"/>
    <property type="match status" value="1"/>
</dbReference>
<gene>
    <name evidence="4" type="ORF">BA062_36295</name>
</gene>
<organism evidence="4 5">
    <name type="scientific">Prauserella flavalba</name>
    <dbReference type="NCBI Taxonomy" id="1477506"/>
    <lineage>
        <taxon>Bacteria</taxon>
        <taxon>Bacillati</taxon>
        <taxon>Actinomycetota</taxon>
        <taxon>Actinomycetes</taxon>
        <taxon>Pseudonocardiales</taxon>
        <taxon>Pseudonocardiaceae</taxon>
        <taxon>Prauserella</taxon>
    </lineage>
</organism>
<dbReference type="PANTHER" id="PTHR43156">
    <property type="entry name" value="STAGE II SPORULATION PROTEIN E-RELATED"/>
    <property type="match status" value="1"/>
</dbReference>
<dbReference type="InterPro" id="IPR003018">
    <property type="entry name" value="GAF"/>
</dbReference>
<sequence>MPRSVDSGGHAESRLRRIEAVTDSALAHLDLEQLLPELLKRVRELLDADTATVLLLDSGGEHLVAAAASGIEEEVRQGVRIPIGEGFAGHIAASRKPLVIQQVDPTTVVNPLLWEKGIRSLAGVPLLAGGEMLGVLHVGTLDSTPFTEDDVEVLQVAGDRLALATRTGLTRGERAAASALQRTLLPALLPAIPGLQLSARYAPGEASGVSGDWYDVFTLPSGWLCVAVGDVVGRGLAAATVMSRVRTATRSYALDSDSPTEVLTRLDRHMRHFEPQTMVTMAYAMWEPSLSRIHLSLAGHLAPVLARPGERAELIEVPVDPPIGIGTAPVQRRSVTVGIPQGATVLFYTDGLVERRDRSLDDGLALLCETVATGPTEPLCSRVMSRLVGTSPTDDDIAVLAMRRQEAEELREISFELDAIPEVLADVRATLRRWLPSAGATPEEAGDMLVVVGEACSNVIEHAYGPLGGTLSLRLEAREGEVLATVGDTGHWRSPRGTHRGKGTELMHQLSDDLRFEHGPGGTLVHIRKNVTGGDPA</sequence>
<dbReference type="Pfam" id="PF07228">
    <property type="entry name" value="SpoIIE"/>
    <property type="match status" value="1"/>
</dbReference>
<dbReference type="InterPro" id="IPR052016">
    <property type="entry name" value="Bact_Sigma-Reg"/>
</dbReference>
<dbReference type="RefSeq" id="WP_110343862.1">
    <property type="nucleotide sequence ID" value="NZ_MASU01000023.1"/>
</dbReference>
<evidence type="ECO:0000256" key="1">
    <source>
        <dbReference type="ARBA" id="ARBA00022801"/>
    </source>
</evidence>
<keyword evidence="4" id="KW-0808">Transferase</keyword>
<dbReference type="AlphaFoldDB" id="A0A318LCM3"/>
<dbReference type="InterPro" id="IPR003594">
    <property type="entry name" value="HATPase_dom"/>
</dbReference>
<feature type="domain" description="GAF" evidence="2">
    <location>
        <begin position="30"/>
        <end position="175"/>
    </location>
</feature>
<evidence type="ECO:0000313" key="4">
    <source>
        <dbReference type="EMBL" id="PXY18009.1"/>
    </source>
</evidence>
<dbReference type="InterPro" id="IPR029016">
    <property type="entry name" value="GAF-like_dom_sf"/>
</dbReference>
<dbReference type="SUPFAM" id="SSF81606">
    <property type="entry name" value="PP2C-like"/>
    <property type="match status" value="1"/>
</dbReference>
<reference evidence="4 5" key="1">
    <citation type="submission" date="2016-07" db="EMBL/GenBank/DDBJ databases">
        <title>Draft genome sequence of Prauserella sp. YIM 121212, isolated from alkaline soil.</title>
        <authorList>
            <person name="Ruckert C."/>
            <person name="Albersmeier A."/>
            <person name="Jiang C.-L."/>
            <person name="Jiang Y."/>
            <person name="Kalinowski J."/>
            <person name="Schneider O."/>
            <person name="Winkler A."/>
            <person name="Zotchev S.B."/>
        </authorList>
    </citation>
    <scope>NUCLEOTIDE SEQUENCE [LARGE SCALE GENOMIC DNA]</scope>
    <source>
        <strain evidence="4 5">YIM 121212</strain>
    </source>
</reference>
<comment type="caution">
    <text evidence="4">The sequence shown here is derived from an EMBL/GenBank/DDBJ whole genome shotgun (WGS) entry which is preliminary data.</text>
</comment>
<dbReference type="Proteomes" id="UP000247892">
    <property type="component" value="Unassembled WGS sequence"/>
</dbReference>
<dbReference type="GO" id="GO:0016301">
    <property type="term" value="F:kinase activity"/>
    <property type="evidence" value="ECO:0007669"/>
    <property type="project" value="UniProtKB-KW"/>
</dbReference>
<keyword evidence="1" id="KW-0378">Hydrolase</keyword>
<dbReference type="InterPro" id="IPR001932">
    <property type="entry name" value="PPM-type_phosphatase-like_dom"/>
</dbReference>
<dbReference type="SUPFAM" id="SSF55874">
    <property type="entry name" value="ATPase domain of HSP90 chaperone/DNA topoisomerase II/histidine kinase"/>
    <property type="match status" value="1"/>
</dbReference>
<dbReference type="GO" id="GO:0016791">
    <property type="term" value="F:phosphatase activity"/>
    <property type="evidence" value="ECO:0007669"/>
    <property type="project" value="TreeGrafter"/>
</dbReference>
<protein>
    <submittedName>
        <fullName evidence="4">Histidine kinase</fullName>
    </submittedName>
</protein>
<keyword evidence="5" id="KW-1185">Reference proteome</keyword>
<dbReference type="SMART" id="SM00065">
    <property type="entry name" value="GAF"/>
    <property type="match status" value="1"/>
</dbReference>
<dbReference type="Pfam" id="PF13581">
    <property type="entry name" value="HATPase_c_2"/>
    <property type="match status" value="1"/>
</dbReference>
<dbReference type="Gene3D" id="3.60.40.10">
    <property type="entry name" value="PPM-type phosphatase domain"/>
    <property type="match status" value="1"/>
</dbReference>
<dbReference type="EMBL" id="MASU01000023">
    <property type="protein sequence ID" value="PXY18009.1"/>
    <property type="molecule type" value="Genomic_DNA"/>
</dbReference>